<reference evidence="3" key="1">
    <citation type="submission" date="2017-05" db="EMBL/GenBank/DDBJ databases">
        <authorList>
            <person name="Rodrigo-Torres L."/>
            <person name="Arahal R. D."/>
            <person name="Lucena T."/>
        </authorList>
    </citation>
    <scope>NUCLEOTIDE SEQUENCE [LARGE SCALE GENOMIC DNA]</scope>
    <source>
        <strain evidence="3">CECT 8649</strain>
    </source>
</reference>
<feature type="transmembrane region" description="Helical" evidence="1">
    <location>
        <begin position="42"/>
        <end position="62"/>
    </location>
</feature>
<organism evidence="2 3">
    <name type="scientific">Pelagimonas phthalicica</name>
    <dbReference type="NCBI Taxonomy" id="1037362"/>
    <lineage>
        <taxon>Bacteria</taxon>
        <taxon>Pseudomonadati</taxon>
        <taxon>Pseudomonadota</taxon>
        <taxon>Alphaproteobacteria</taxon>
        <taxon>Rhodobacterales</taxon>
        <taxon>Roseobacteraceae</taxon>
        <taxon>Pelagimonas</taxon>
    </lineage>
</organism>
<name>A0A238JAY3_9RHOB</name>
<sequence>MTSPAPLPASPKNAALWVLITLQAVMLASMFAGLAPHPPRTIPLFALAPFLGVAIAAAIASLQMGTSLAGRALAVIAALLASVSFGPHKYIDPAFGEIWPAVITAQLAIVTILYQVFVAARKGAEA</sequence>
<keyword evidence="1" id="KW-1133">Transmembrane helix</keyword>
<dbReference type="RefSeq" id="WP_099244276.1">
    <property type="nucleotide sequence ID" value="NZ_FXXP01000001.1"/>
</dbReference>
<dbReference type="AlphaFoldDB" id="A0A238JAY3"/>
<keyword evidence="1" id="KW-0472">Membrane</keyword>
<feature type="transmembrane region" description="Helical" evidence="1">
    <location>
        <begin position="98"/>
        <end position="120"/>
    </location>
</feature>
<gene>
    <name evidence="2" type="ORF">TRP8649_01938</name>
</gene>
<feature type="transmembrane region" description="Helical" evidence="1">
    <location>
        <begin position="14"/>
        <end position="35"/>
    </location>
</feature>
<feature type="transmembrane region" description="Helical" evidence="1">
    <location>
        <begin position="68"/>
        <end position="86"/>
    </location>
</feature>
<evidence type="ECO:0000313" key="3">
    <source>
        <dbReference type="Proteomes" id="UP000225972"/>
    </source>
</evidence>
<dbReference type="EMBL" id="FXXP01000001">
    <property type="protein sequence ID" value="SMX27828.1"/>
    <property type="molecule type" value="Genomic_DNA"/>
</dbReference>
<keyword evidence="1" id="KW-0812">Transmembrane</keyword>
<accession>A0A238JAY3</accession>
<evidence type="ECO:0000313" key="2">
    <source>
        <dbReference type="EMBL" id="SMX27828.1"/>
    </source>
</evidence>
<proteinExistence type="predicted"/>
<evidence type="ECO:0000256" key="1">
    <source>
        <dbReference type="SAM" id="Phobius"/>
    </source>
</evidence>
<dbReference type="OrthoDB" id="8117471at2"/>
<dbReference type="Proteomes" id="UP000225972">
    <property type="component" value="Unassembled WGS sequence"/>
</dbReference>
<keyword evidence="3" id="KW-1185">Reference proteome</keyword>
<protein>
    <submittedName>
        <fullName evidence="2">Uncharacterized protein</fullName>
    </submittedName>
</protein>